<keyword evidence="7 17" id="KW-0812">Transmembrane</keyword>
<dbReference type="Pfam" id="PF00702">
    <property type="entry name" value="Hydrolase"/>
    <property type="match status" value="1"/>
</dbReference>
<evidence type="ECO:0000256" key="14">
    <source>
        <dbReference type="ARBA" id="ARBA00023136"/>
    </source>
</evidence>
<feature type="transmembrane region" description="Helical" evidence="17">
    <location>
        <begin position="474"/>
        <end position="499"/>
    </location>
</feature>
<comment type="caution">
    <text evidence="20">The sequence shown here is derived from an EMBL/GenBank/DDBJ whole genome shotgun (WGS) entry which is preliminary data.</text>
</comment>
<feature type="region of interest" description="Disordered" evidence="18">
    <location>
        <begin position="28"/>
        <end position="56"/>
    </location>
</feature>
<dbReference type="PROSITE" id="PS50846">
    <property type="entry name" value="HMA_2"/>
    <property type="match status" value="2"/>
</dbReference>
<evidence type="ECO:0000256" key="2">
    <source>
        <dbReference type="ARBA" id="ARBA00006024"/>
    </source>
</evidence>
<dbReference type="EC" id="7.2.2.21" evidence="15"/>
<keyword evidence="12 17" id="KW-1133">Transmembrane helix</keyword>
<evidence type="ECO:0000256" key="9">
    <source>
        <dbReference type="ARBA" id="ARBA00022741"/>
    </source>
</evidence>
<dbReference type="InterPro" id="IPR023298">
    <property type="entry name" value="ATPase_P-typ_TM_dom_sf"/>
</dbReference>
<dbReference type="PANTHER" id="PTHR48085:SF5">
    <property type="entry name" value="CADMIUM_ZINC-TRANSPORTING ATPASE HMA4-RELATED"/>
    <property type="match status" value="1"/>
</dbReference>
<keyword evidence="8 17" id="KW-0479">Metal-binding</keyword>
<dbReference type="SFLD" id="SFLDS00003">
    <property type="entry name" value="Haloacid_Dehalogenase"/>
    <property type="match status" value="1"/>
</dbReference>
<comment type="catalytic activity">
    <reaction evidence="16">
        <text>Cd(2+)(in) + ATP + H2O = Cd(2+)(out) + ADP + phosphate + H(+)</text>
        <dbReference type="Rhea" id="RHEA:12132"/>
        <dbReference type="ChEBI" id="CHEBI:15377"/>
        <dbReference type="ChEBI" id="CHEBI:15378"/>
        <dbReference type="ChEBI" id="CHEBI:30616"/>
        <dbReference type="ChEBI" id="CHEBI:43474"/>
        <dbReference type="ChEBI" id="CHEBI:48775"/>
        <dbReference type="ChEBI" id="CHEBI:456216"/>
        <dbReference type="EC" id="7.2.2.21"/>
    </reaction>
</comment>
<feature type="transmembrane region" description="Helical" evidence="17">
    <location>
        <begin position="273"/>
        <end position="306"/>
    </location>
</feature>
<dbReference type="PRINTS" id="PR00941">
    <property type="entry name" value="CDATPASE"/>
</dbReference>
<dbReference type="Gene3D" id="2.70.150.10">
    <property type="entry name" value="Calcium-transporting ATPase, cytoplasmic transduction domain A"/>
    <property type="match status" value="1"/>
</dbReference>
<dbReference type="Gene3D" id="3.40.1110.10">
    <property type="entry name" value="Calcium-transporting ATPase, cytoplasmic domain N"/>
    <property type="match status" value="1"/>
</dbReference>
<feature type="transmembrane region" description="Helical" evidence="17">
    <location>
        <begin position="220"/>
        <end position="253"/>
    </location>
</feature>
<evidence type="ECO:0000313" key="20">
    <source>
        <dbReference type="EMBL" id="MFC7746444.1"/>
    </source>
</evidence>
<feature type="transmembrane region" description="Helical" evidence="17">
    <location>
        <begin position="805"/>
        <end position="827"/>
    </location>
</feature>
<accession>A0ABW2URP3</accession>
<evidence type="ECO:0000313" key="21">
    <source>
        <dbReference type="Proteomes" id="UP001596620"/>
    </source>
</evidence>
<evidence type="ECO:0000256" key="4">
    <source>
        <dbReference type="ARBA" id="ARBA00022475"/>
    </source>
</evidence>
<keyword evidence="13" id="KW-0406">Ion transport</keyword>
<dbReference type="NCBIfam" id="TIGR01525">
    <property type="entry name" value="ATPase-IB_hvy"/>
    <property type="match status" value="1"/>
</dbReference>
<evidence type="ECO:0000256" key="13">
    <source>
        <dbReference type="ARBA" id="ARBA00023065"/>
    </source>
</evidence>
<dbReference type="Proteomes" id="UP001596620">
    <property type="component" value="Unassembled WGS sequence"/>
</dbReference>
<evidence type="ECO:0000256" key="17">
    <source>
        <dbReference type="RuleBase" id="RU362081"/>
    </source>
</evidence>
<dbReference type="InterPro" id="IPR051014">
    <property type="entry name" value="Cation_Transport_ATPase_IB"/>
</dbReference>
<feature type="domain" description="HMA" evidence="19">
    <location>
        <begin position="136"/>
        <end position="199"/>
    </location>
</feature>
<feature type="compositionally biased region" description="Basic and acidic residues" evidence="18">
    <location>
        <begin position="38"/>
        <end position="54"/>
    </location>
</feature>
<evidence type="ECO:0000256" key="18">
    <source>
        <dbReference type="SAM" id="MobiDB-lite"/>
    </source>
</evidence>
<dbReference type="SFLD" id="SFLDF00027">
    <property type="entry name" value="p-type_atpase"/>
    <property type="match status" value="1"/>
</dbReference>
<keyword evidence="11" id="KW-1278">Translocase</keyword>
<proteinExistence type="inferred from homology"/>
<dbReference type="SUPFAM" id="SSF81665">
    <property type="entry name" value="Calcium ATPase, transmembrane domain M"/>
    <property type="match status" value="1"/>
</dbReference>
<comment type="similarity">
    <text evidence="2 17">Belongs to the cation transport ATPase (P-type) (TC 3.A.3) family. Type IB subfamily.</text>
</comment>
<gene>
    <name evidence="20" type="ORF">ACFQU8_04210</name>
</gene>
<dbReference type="RefSeq" id="WP_382357934.1">
    <property type="nucleotide sequence ID" value="NZ_JBHTGR010000006.1"/>
</dbReference>
<dbReference type="Gene3D" id="3.30.70.100">
    <property type="match status" value="2"/>
</dbReference>
<dbReference type="InterPro" id="IPR036163">
    <property type="entry name" value="HMA_dom_sf"/>
</dbReference>
<evidence type="ECO:0000256" key="16">
    <source>
        <dbReference type="ARBA" id="ARBA00049338"/>
    </source>
</evidence>
<dbReference type="NCBIfam" id="TIGR01494">
    <property type="entry name" value="ATPase_P-type"/>
    <property type="match status" value="1"/>
</dbReference>
<keyword evidence="14 17" id="KW-0472">Membrane</keyword>
<dbReference type="NCBIfam" id="TIGR01511">
    <property type="entry name" value="ATPase-IB1_Cu"/>
    <property type="match status" value="1"/>
</dbReference>
<dbReference type="InterPro" id="IPR023214">
    <property type="entry name" value="HAD_sf"/>
</dbReference>
<name>A0ABW2URP3_9BACI</name>
<dbReference type="InterPro" id="IPR044492">
    <property type="entry name" value="P_typ_ATPase_HD_dom"/>
</dbReference>
<feature type="transmembrane region" description="Helical" evidence="17">
    <location>
        <begin position="779"/>
        <end position="799"/>
    </location>
</feature>
<dbReference type="InterPro" id="IPR001757">
    <property type="entry name" value="P_typ_ATPase"/>
</dbReference>
<protein>
    <recommendedName>
        <fullName evidence="15">Cd(2+)-exporting ATPase</fullName>
        <ecNumber evidence="15">7.2.2.21</ecNumber>
    </recommendedName>
</protein>
<dbReference type="InterPro" id="IPR023299">
    <property type="entry name" value="ATPase_P-typ_cyto_dom_N"/>
</dbReference>
<dbReference type="InterPro" id="IPR017969">
    <property type="entry name" value="Heavy-metal-associated_CS"/>
</dbReference>
<dbReference type="Gene3D" id="3.40.50.1000">
    <property type="entry name" value="HAD superfamily/HAD-like"/>
    <property type="match status" value="1"/>
</dbReference>
<dbReference type="SUPFAM" id="SSF81653">
    <property type="entry name" value="Calcium ATPase, transduction domain A"/>
    <property type="match status" value="1"/>
</dbReference>
<feature type="transmembrane region" description="Helical" evidence="17">
    <location>
        <begin position="440"/>
        <end position="462"/>
    </location>
</feature>
<evidence type="ECO:0000256" key="5">
    <source>
        <dbReference type="ARBA" id="ARBA00022539"/>
    </source>
</evidence>
<feature type="domain" description="HMA" evidence="19">
    <location>
        <begin position="64"/>
        <end position="129"/>
    </location>
</feature>
<dbReference type="NCBIfam" id="TIGR01512">
    <property type="entry name" value="ATPase-IB2_Cd"/>
    <property type="match status" value="1"/>
</dbReference>
<dbReference type="CDD" id="cd00371">
    <property type="entry name" value="HMA"/>
    <property type="match status" value="2"/>
</dbReference>
<keyword evidence="3" id="KW-0813">Transport</keyword>
<evidence type="ECO:0000259" key="19">
    <source>
        <dbReference type="PROSITE" id="PS50846"/>
    </source>
</evidence>
<dbReference type="InterPro" id="IPR018303">
    <property type="entry name" value="ATPase_P-typ_P_site"/>
</dbReference>
<evidence type="ECO:0000256" key="10">
    <source>
        <dbReference type="ARBA" id="ARBA00022840"/>
    </source>
</evidence>
<evidence type="ECO:0000256" key="15">
    <source>
        <dbReference type="ARBA" id="ARBA00039103"/>
    </source>
</evidence>
<evidence type="ECO:0000256" key="8">
    <source>
        <dbReference type="ARBA" id="ARBA00022723"/>
    </source>
</evidence>
<evidence type="ECO:0000256" key="7">
    <source>
        <dbReference type="ARBA" id="ARBA00022692"/>
    </source>
</evidence>
<dbReference type="InterPro" id="IPR008250">
    <property type="entry name" value="ATPase_P-typ_transduc_dom_A_sf"/>
</dbReference>
<keyword evidence="21" id="KW-1185">Reference proteome</keyword>
<dbReference type="PANTHER" id="PTHR48085">
    <property type="entry name" value="CADMIUM/ZINC-TRANSPORTING ATPASE HMA2-RELATED"/>
    <property type="match status" value="1"/>
</dbReference>
<dbReference type="SUPFAM" id="SSF56784">
    <property type="entry name" value="HAD-like"/>
    <property type="match status" value="1"/>
</dbReference>
<evidence type="ECO:0000256" key="6">
    <source>
        <dbReference type="ARBA" id="ARBA00022553"/>
    </source>
</evidence>
<comment type="subcellular location">
    <subcellularLocation>
        <location evidence="1">Cell membrane</location>
        <topology evidence="1">Multi-pass membrane protein</topology>
    </subcellularLocation>
</comment>
<dbReference type="EMBL" id="JBHTGR010000006">
    <property type="protein sequence ID" value="MFC7746444.1"/>
    <property type="molecule type" value="Genomic_DNA"/>
</dbReference>
<dbReference type="InterPro" id="IPR059000">
    <property type="entry name" value="ATPase_P-type_domA"/>
</dbReference>
<reference evidence="21" key="1">
    <citation type="journal article" date="2019" name="Int. J. Syst. Evol. Microbiol.">
        <title>The Global Catalogue of Microorganisms (GCM) 10K type strain sequencing project: providing services to taxonomists for standard genome sequencing and annotation.</title>
        <authorList>
            <consortium name="The Broad Institute Genomics Platform"/>
            <consortium name="The Broad Institute Genome Sequencing Center for Infectious Disease"/>
            <person name="Wu L."/>
            <person name="Ma J."/>
        </authorList>
    </citation>
    <scope>NUCLEOTIDE SEQUENCE [LARGE SCALE GENOMIC DNA]</scope>
    <source>
        <strain evidence="21">JCM 30234</strain>
    </source>
</reference>
<dbReference type="Pfam" id="PF00122">
    <property type="entry name" value="E1-E2_ATPase"/>
    <property type="match status" value="1"/>
</dbReference>
<dbReference type="SFLD" id="SFLDG00002">
    <property type="entry name" value="C1.7:_P-type_atpase_like"/>
    <property type="match status" value="1"/>
</dbReference>
<keyword evidence="6" id="KW-0597">Phosphoprotein</keyword>
<dbReference type="SUPFAM" id="SSF55008">
    <property type="entry name" value="HMA, heavy metal-associated domain"/>
    <property type="match status" value="2"/>
</dbReference>
<dbReference type="PRINTS" id="PR00119">
    <property type="entry name" value="CATATPASE"/>
</dbReference>
<dbReference type="InterPro" id="IPR027256">
    <property type="entry name" value="P-typ_ATPase_IB"/>
</dbReference>
<dbReference type="InterPro" id="IPR036412">
    <property type="entry name" value="HAD-like_sf"/>
</dbReference>
<keyword evidence="10 17" id="KW-0067">ATP-binding</keyword>
<keyword evidence="5" id="KW-0104">Cadmium</keyword>
<dbReference type="PROSITE" id="PS01047">
    <property type="entry name" value="HMA_1"/>
    <property type="match status" value="2"/>
</dbReference>
<organism evidence="20 21">
    <name type="scientific">Lentibacillus kimchii</name>
    <dbReference type="NCBI Taxonomy" id="1542911"/>
    <lineage>
        <taxon>Bacteria</taxon>
        <taxon>Bacillati</taxon>
        <taxon>Bacillota</taxon>
        <taxon>Bacilli</taxon>
        <taxon>Bacillales</taxon>
        <taxon>Bacillaceae</taxon>
        <taxon>Lentibacillus</taxon>
    </lineage>
</organism>
<keyword evidence="9 17" id="KW-0547">Nucleotide-binding</keyword>
<evidence type="ECO:0000256" key="12">
    <source>
        <dbReference type="ARBA" id="ARBA00022989"/>
    </source>
</evidence>
<sequence length="847" mass="90352">MKDEQDTQEDSCSSGACCSEHEVSPDVAHNHHNCSTETKGEGADAADHSDDADLKASTTDTISERFEYRIYGMDCPSCAESIEKGLNKLTGIAEAHVSYGTGKLKFAGAADLSLDAVEDQVKKLGYTAEPVQPQSPMQTFKVEGMDCGNCAKTIEKHLLSLPEVEDAHVSFSTGQLKIAHAMRNEGVETEVGKLGYTAAPVAHKQDGESSQGKKSGFGTIIASGVLIAAGFASQLFALTEWLPAILFAAAIVLSGRKPVKAAYFSIKNRSLDMNVLMSMAAIGAVIIGEWLEGAMVVWLFSLGNVLQERSMEQTRQSISGLMDMVPSKAWVKTANGLVEKAVEMITPGDAIVVKPGDRIPLDGKVLTGETSVNQAPVTGESIPVDKTAGDAVYAGSINESGSLEMEVTKLAEDTTLSKIIHMVEEAQEQRAPAQAFIDKFAAIYTPTAFIIALAVILLPPLLGYGDWSEWAYRGLALLIVACPCALVISTPVAIVSAIGNAAKEGVLVKGGTFLEKAGHVKAMAFDKTGTLTAGKPDVTEVIPVSASTDDLLSVVRTLEEYSTHPIAKTVVDYARERNIQTKPGSLFTNLTGRGVQATIQGTVYYAGNQKLFHELGLFPESLQDQVTQLQQQGKTIVIVGTETEILGVIALADTIRPITVSALDNLKGAGIKEVAMLTGDQDVTAKNIAQMAHINRYFAELLPEDKVDAVKQLQKEGYKVAMVGDGINDAPAFATSELGIAMGGAGTDTAMETADIVLMADNLEKLPHTMRLSRKALRVIKQNVWFALIIKLVALALIVPGWLTLWLAVISDTGAAVLVILNSLRLLKRDGNKGKSRQSDKQRLSPA</sequence>
<evidence type="ECO:0000256" key="1">
    <source>
        <dbReference type="ARBA" id="ARBA00004651"/>
    </source>
</evidence>
<dbReference type="InterPro" id="IPR006121">
    <property type="entry name" value="HMA_dom"/>
</dbReference>
<dbReference type="PROSITE" id="PS00154">
    <property type="entry name" value="ATPASE_E1_E2"/>
    <property type="match status" value="1"/>
</dbReference>
<evidence type="ECO:0000256" key="3">
    <source>
        <dbReference type="ARBA" id="ARBA00022448"/>
    </source>
</evidence>
<keyword evidence="4 17" id="KW-1003">Cell membrane</keyword>
<evidence type="ECO:0000256" key="11">
    <source>
        <dbReference type="ARBA" id="ARBA00022967"/>
    </source>
</evidence>
<dbReference type="Pfam" id="PF00403">
    <property type="entry name" value="HMA"/>
    <property type="match status" value="2"/>
</dbReference>